<evidence type="ECO:0000256" key="11">
    <source>
        <dbReference type="ARBA" id="ARBA00023004"/>
    </source>
</evidence>
<proteinExistence type="inferred from homology"/>
<keyword evidence="6 15" id="KW-0349">Heme</keyword>
<feature type="transmembrane region" description="Helical" evidence="17">
    <location>
        <begin position="6"/>
        <end position="22"/>
    </location>
</feature>
<dbReference type="InterPro" id="IPR002401">
    <property type="entry name" value="Cyt_P450_E_grp-I"/>
</dbReference>
<dbReference type="InterPro" id="IPR001128">
    <property type="entry name" value="Cyt_P450"/>
</dbReference>
<comment type="subcellular location">
    <subcellularLocation>
        <location evidence="3">Endoplasmic reticulum membrane</location>
        <topology evidence="3">Peripheral membrane protein</topology>
    </subcellularLocation>
    <subcellularLocation>
        <location evidence="2">Microsome membrane</location>
        <topology evidence="2">Peripheral membrane protein</topology>
    </subcellularLocation>
</comment>
<dbReference type="InterPro" id="IPR050476">
    <property type="entry name" value="Insect_CytP450_Detox"/>
</dbReference>
<dbReference type="EC" id="1.14.14.1" evidence="5"/>
<evidence type="ECO:0000256" key="12">
    <source>
        <dbReference type="ARBA" id="ARBA00023033"/>
    </source>
</evidence>
<evidence type="ECO:0000256" key="5">
    <source>
        <dbReference type="ARBA" id="ARBA00012109"/>
    </source>
</evidence>
<evidence type="ECO:0000256" key="8">
    <source>
        <dbReference type="ARBA" id="ARBA00022824"/>
    </source>
</evidence>
<gene>
    <name evidence="18" type="primary">SFRICE027836.2</name>
    <name evidence="18" type="ORF">SFRICE_027836.2</name>
</gene>
<evidence type="ECO:0000256" key="2">
    <source>
        <dbReference type="ARBA" id="ARBA00004174"/>
    </source>
</evidence>
<keyword evidence="17" id="KW-0812">Transmembrane</keyword>
<evidence type="ECO:0000256" key="1">
    <source>
        <dbReference type="ARBA" id="ARBA00001971"/>
    </source>
</evidence>
<keyword evidence="11 15" id="KW-0408">Iron</keyword>
<comment type="similarity">
    <text evidence="4 16">Belongs to the cytochrome P450 family.</text>
</comment>
<name>A0A2H1WID4_SPOFR</name>
<evidence type="ECO:0000256" key="16">
    <source>
        <dbReference type="RuleBase" id="RU000461"/>
    </source>
</evidence>
<dbReference type="PRINTS" id="PR00385">
    <property type="entry name" value="P450"/>
</dbReference>
<evidence type="ECO:0000256" key="10">
    <source>
        <dbReference type="ARBA" id="ARBA00023002"/>
    </source>
</evidence>
<dbReference type="GO" id="GO:0005789">
    <property type="term" value="C:endoplasmic reticulum membrane"/>
    <property type="evidence" value="ECO:0007669"/>
    <property type="project" value="UniProtKB-SubCell"/>
</dbReference>
<accession>A0A2H1WID4</accession>
<dbReference type="PANTHER" id="PTHR24292:SF45">
    <property type="entry name" value="CYTOCHROME P450 6G1-RELATED"/>
    <property type="match status" value="1"/>
</dbReference>
<dbReference type="InterPro" id="IPR017972">
    <property type="entry name" value="Cyt_P450_CS"/>
</dbReference>
<evidence type="ECO:0000256" key="9">
    <source>
        <dbReference type="ARBA" id="ARBA00022848"/>
    </source>
</evidence>
<evidence type="ECO:0000256" key="14">
    <source>
        <dbReference type="ARBA" id="ARBA00047827"/>
    </source>
</evidence>
<sequence length="549" mass="63175">MITLYLLLAIPLALYILYLISIRKYRYWEQKKVPHLPPKPFLGNFSEYILQKKQLGRLEQELCEMFPEEPYVGTYLGTEPTLIIQDPELIKAVMTKDYYYFSGREASNYWDKELVTRNLFFSYGDNWKVQRQNLTPLFSSAKMKNMFHLIEKCARDFENMLDQEAQTGKDIEVRALMGKFTMDAIGNCVFGIETRTMVKTENNPFTKIGNVIFDIDSFKAFKSVARSIWPAIFYGLGCRTQPVDIDNFFTNLMTETFKGRDYKPTTRHDFVDLMLKLYNQRTVTGDSISSMKGDEAKKVTLEIDAEFLISQCFLFFAAGFETSATTLAYTLFELAKNPEAQALAIQDVDSYMQRNGNVLKYECVTELPYVEACVNEALRLYPVLGVITREVVEDYTFSTGLKLEKGLRIHLPVFHMQHNPKYFPDPEQFSPERFLGDCKQNITPYTYFPFGEGPRLCIGMRFAKMQITAGIITLLKKYRVELAPGMSEKVEFEPRSIITAPTGAIRLKFIPRDGWQQRVFKVASHKLPFRVLGLGPPGYEGPPTCVSNK</sequence>
<dbReference type="EMBL" id="ODYU01008863">
    <property type="protein sequence ID" value="SOQ52829.1"/>
    <property type="molecule type" value="Genomic_DNA"/>
</dbReference>
<dbReference type="SUPFAM" id="SSF48264">
    <property type="entry name" value="Cytochrome P450"/>
    <property type="match status" value="1"/>
</dbReference>
<dbReference type="Gene3D" id="1.10.630.10">
    <property type="entry name" value="Cytochrome P450"/>
    <property type="match status" value="1"/>
</dbReference>
<keyword evidence="12 16" id="KW-0503">Monooxygenase</keyword>
<dbReference type="CDD" id="cd11056">
    <property type="entry name" value="CYP6-like"/>
    <property type="match status" value="1"/>
</dbReference>
<keyword evidence="13 17" id="KW-0472">Membrane</keyword>
<dbReference type="GO" id="GO:0016712">
    <property type="term" value="F:oxidoreductase activity, acting on paired donors, with incorporation or reduction of molecular oxygen, reduced flavin or flavoprotein as one donor, and incorporation of one atom of oxygen"/>
    <property type="evidence" value="ECO:0007669"/>
    <property type="project" value="UniProtKB-EC"/>
</dbReference>
<dbReference type="GO" id="GO:0020037">
    <property type="term" value="F:heme binding"/>
    <property type="evidence" value="ECO:0007669"/>
    <property type="project" value="InterPro"/>
</dbReference>
<evidence type="ECO:0000256" key="15">
    <source>
        <dbReference type="PIRSR" id="PIRSR602401-1"/>
    </source>
</evidence>
<dbReference type="InterPro" id="IPR036396">
    <property type="entry name" value="Cyt_P450_sf"/>
</dbReference>
<dbReference type="PANTHER" id="PTHR24292">
    <property type="entry name" value="CYTOCHROME P450"/>
    <property type="match status" value="1"/>
</dbReference>
<keyword evidence="10 16" id="KW-0560">Oxidoreductase</keyword>
<dbReference type="PRINTS" id="PR00463">
    <property type="entry name" value="EP450I"/>
</dbReference>
<evidence type="ECO:0000256" key="7">
    <source>
        <dbReference type="ARBA" id="ARBA00022723"/>
    </source>
</evidence>
<feature type="binding site" description="axial binding residue" evidence="15">
    <location>
        <position position="457"/>
    </location>
    <ligand>
        <name>heme</name>
        <dbReference type="ChEBI" id="CHEBI:30413"/>
    </ligand>
    <ligandPart>
        <name>Fe</name>
        <dbReference type="ChEBI" id="CHEBI:18248"/>
    </ligandPart>
</feature>
<keyword evidence="7 15" id="KW-0479">Metal-binding</keyword>
<protein>
    <recommendedName>
        <fullName evidence="5">unspecific monooxygenase</fullName>
        <ecNumber evidence="5">1.14.14.1</ecNumber>
    </recommendedName>
</protein>
<evidence type="ECO:0000256" key="17">
    <source>
        <dbReference type="SAM" id="Phobius"/>
    </source>
</evidence>
<organism evidence="18">
    <name type="scientific">Spodoptera frugiperda</name>
    <name type="common">Fall armyworm</name>
    <dbReference type="NCBI Taxonomy" id="7108"/>
    <lineage>
        <taxon>Eukaryota</taxon>
        <taxon>Metazoa</taxon>
        <taxon>Ecdysozoa</taxon>
        <taxon>Arthropoda</taxon>
        <taxon>Hexapoda</taxon>
        <taxon>Insecta</taxon>
        <taxon>Pterygota</taxon>
        <taxon>Neoptera</taxon>
        <taxon>Endopterygota</taxon>
        <taxon>Lepidoptera</taxon>
        <taxon>Glossata</taxon>
        <taxon>Ditrysia</taxon>
        <taxon>Noctuoidea</taxon>
        <taxon>Noctuidae</taxon>
        <taxon>Amphipyrinae</taxon>
        <taxon>Spodoptera</taxon>
    </lineage>
</organism>
<dbReference type="FunFam" id="1.10.630.10:FF:000042">
    <property type="entry name" value="Cytochrome P450"/>
    <property type="match status" value="1"/>
</dbReference>
<evidence type="ECO:0000256" key="13">
    <source>
        <dbReference type="ARBA" id="ARBA00023136"/>
    </source>
</evidence>
<dbReference type="AlphaFoldDB" id="A0A2H1WID4"/>
<evidence type="ECO:0000256" key="4">
    <source>
        <dbReference type="ARBA" id="ARBA00010617"/>
    </source>
</evidence>
<evidence type="ECO:0000256" key="6">
    <source>
        <dbReference type="ARBA" id="ARBA00022617"/>
    </source>
</evidence>
<comment type="catalytic activity">
    <reaction evidence="14">
        <text>an organic molecule + reduced [NADPH--hemoprotein reductase] + O2 = an alcohol + oxidized [NADPH--hemoprotein reductase] + H2O + H(+)</text>
        <dbReference type="Rhea" id="RHEA:17149"/>
        <dbReference type="Rhea" id="RHEA-COMP:11964"/>
        <dbReference type="Rhea" id="RHEA-COMP:11965"/>
        <dbReference type="ChEBI" id="CHEBI:15377"/>
        <dbReference type="ChEBI" id="CHEBI:15378"/>
        <dbReference type="ChEBI" id="CHEBI:15379"/>
        <dbReference type="ChEBI" id="CHEBI:30879"/>
        <dbReference type="ChEBI" id="CHEBI:57618"/>
        <dbReference type="ChEBI" id="CHEBI:58210"/>
        <dbReference type="ChEBI" id="CHEBI:142491"/>
        <dbReference type="EC" id="1.14.14.1"/>
    </reaction>
</comment>
<reference evidence="18" key="1">
    <citation type="submission" date="2016-07" db="EMBL/GenBank/DDBJ databases">
        <authorList>
            <person name="Bretaudeau A."/>
        </authorList>
    </citation>
    <scope>NUCLEOTIDE SEQUENCE</scope>
    <source>
        <strain evidence="18">Rice</strain>
        <tissue evidence="18">Whole body</tissue>
    </source>
</reference>
<keyword evidence="8" id="KW-0256">Endoplasmic reticulum</keyword>
<keyword evidence="17" id="KW-1133">Transmembrane helix</keyword>
<comment type="cofactor">
    <cofactor evidence="1 15">
        <name>heme</name>
        <dbReference type="ChEBI" id="CHEBI:30413"/>
    </cofactor>
</comment>
<dbReference type="GO" id="GO:0005506">
    <property type="term" value="F:iron ion binding"/>
    <property type="evidence" value="ECO:0007669"/>
    <property type="project" value="InterPro"/>
</dbReference>
<dbReference type="PROSITE" id="PS00086">
    <property type="entry name" value="CYTOCHROME_P450"/>
    <property type="match status" value="1"/>
</dbReference>
<evidence type="ECO:0000256" key="3">
    <source>
        <dbReference type="ARBA" id="ARBA00004406"/>
    </source>
</evidence>
<dbReference type="Pfam" id="PF00067">
    <property type="entry name" value="p450"/>
    <property type="match status" value="1"/>
</dbReference>
<keyword evidence="9" id="KW-0492">Microsome</keyword>
<evidence type="ECO:0000313" key="18">
    <source>
        <dbReference type="EMBL" id="SOQ52829.1"/>
    </source>
</evidence>